<organism evidence="1 2">
    <name type="scientific">Pontixanthobacter luteolus</name>
    <dbReference type="NCBI Taxonomy" id="295089"/>
    <lineage>
        <taxon>Bacteria</taxon>
        <taxon>Pseudomonadati</taxon>
        <taxon>Pseudomonadota</taxon>
        <taxon>Alphaproteobacteria</taxon>
        <taxon>Sphingomonadales</taxon>
        <taxon>Erythrobacteraceae</taxon>
        <taxon>Pontixanthobacter</taxon>
    </lineage>
</organism>
<gene>
    <name evidence="1" type="ORF">GRI43_12025</name>
</gene>
<comment type="caution">
    <text evidence="1">The sequence shown here is derived from an EMBL/GenBank/DDBJ whole genome shotgun (WGS) entry which is preliminary data.</text>
</comment>
<accession>A0A6I4V753</accession>
<dbReference type="Proteomes" id="UP000471435">
    <property type="component" value="Unassembled WGS sequence"/>
</dbReference>
<dbReference type="EMBL" id="WTYP01000002">
    <property type="protein sequence ID" value="MXP48114.1"/>
    <property type="molecule type" value="Genomic_DNA"/>
</dbReference>
<proteinExistence type="predicted"/>
<reference evidence="1 2" key="1">
    <citation type="submission" date="2019-12" db="EMBL/GenBank/DDBJ databases">
        <title>Genomic-based taxomic classification of the family Erythrobacteraceae.</title>
        <authorList>
            <person name="Xu L."/>
        </authorList>
    </citation>
    <scope>NUCLEOTIDE SEQUENCE [LARGE SCALE GENOMIC DNA]</scope>
    <source>
        <strain evidence="1 2">SW-109</strain>
    </source>
</reference>
<sequence length="72" mass="7745">MKHYTTCIRWDAAAGGTTNRPTSNVLVVSVSPMSIAPSTIWAAKPIGLKGTSAEKSEAAKSVTRLFLHRFAR</sequence>
<protein>
    <submittedName>
        <fullName evidence="1">Uncharacterized protein</fullName>
    </submittedName>
</protein>
<keyword evidence="2" id="KW-1185">Reference proteome</keyword>
<name>A0A6I4V753_9SPHN</name>
<evidence type="ECO:0000313" key="1">
    <source>
        <dbReference type="EMBL" id="MXP48114.1"/>
    </source>
</evidence>
<dbReference type="RefSeq" id="WP_160731328.1">
    <property type="nucleotide sequence ID" value="NZ_WTYP01000002.1"/>
</dbReference>
<evidence type="ECO:0000313" key="2">
    <source>
        <dbReference type="Proteomes" id="UP000471435"/>
    </source>
</evidence>
<dbReference type="AlphaFoldDB" id="A0A6I4V753"/>